<reference evidence="6 8" key="1">
    <citation type="submission" date="2013-02" db="EMBL/GenBank/DDBJ databases">
        <title>The Genome Sequence of Enterococcus moraviensis BAA-383.</title>
        <authorList>
            <consortium name="The Broad Institute Genome Sequencing Platform"/>
            <consortium name="The Broad Institute Genome Sequencing Center for Infectious Disease"/>
            <person name="Earl A.M."/>
            <person name="Gilmore M.S."/>
            <person name="Lebreton F."/>
            <person name="Walker B."/>
            <person name="Young S.K."/>
            <person name="Zeng Q."/>
            <person name="Gargeya S."/>
            <person name="Fitzgerald M."/>
            <person name="Haas B."/>
            <person name="Abouelleil A."/>
            <person name="Alvarado L."/>
            <person name="Arachchi H.M."/>
            <person name="Berlin A.M."/>
            <person name="Chapman S.B."/>
            <person name="Dewar J."/>
            <person name="Goldberg J."/>
            <person name="Griggs A."/>
            <person name="Gujja S."/>
            <person name="Hansen M."/>
            <person name="Howarth C."/>
            <person name="Imamovic A."/>
            <person name="Larimer J."/>
            <person name="McCowan C."/>
            <person name="Murphy C."/>
            <person name="Neiman D."/>
            <person name="Pearson M."/>
            <person name="Priest M."/>
            <person name="Roberts A."/>
            <person name="Saif S."/>
            <person name="Shea T."/>
            <person name="Sisk P."/>
            <person name="Sykes S."/>
            <person name="Wortman J."/>
            <person name="Nusbaum C."/>
            <person name="Birren B."/>
        </authorList>
    </citation>
    <scope>NUCLEOTIDE SEQUENCE [LARGE SCALE GENOMIC DNA]</scope>
    <source>
        <strain evidence="6 8">ATCC BAA-383</strain>
    </source>
</reference>
<feature type="transmembrane region" description="Helical" evidence="5">
    <location>
        <begin position="20"/>
        <end position="44"/>
    </location>
</feature>
<evidence type="ECO:0000256" key="2">
    <source>
        <dbReference type="ARBA" id="ARBA00022692"/>
    </source>
</evidence>
<evidence type="ECO:0000256" key="5">
    <source>
        <dbReference type="SAM" id="Phobius"/>
    </source>
</evidence>
<feature type="transmembrane region" description="Helical" evidence="5">
    <location>
        <begin position="265"/>
        <end position="282"/>
    </location>
</feature>
<evidence type="ECO:0000256" key="4">
    <source>
        <dbReference type="ARBA" id="ARBA00023136"/>
    </source>
</evidence>
<dbReference type="EMBL" id="AJAS01000013">
    <property type="protein sequence ID" value="EOI01901.1"/>
    <property type="molecule type" value="Genomic_DNA"/>
</dbReference>
<dbReference type="OrthoDB" id="2039442at2"/>
<dbReference type="Pfam" id="PF02361">
    <property type="entry name" value="CbiQ"/>
    <property type="match status" value="1"/>
</dbReference>
<evidence type="ECO:0000313" key="7">
    <source>
        <dbReference type="EMBL" id="EOT73564.1"/>
    </source>
</evidence>
<accession>R2R2L8</accession>
<sequence length="295" mass="34367">MNRYFFKSSHPFVSSSYYVLMLLIVMSTTNPIVISICFLASVSLRLLQMANNKKSGLLYPMVLVLLLTLTNPFFVHRGGTILFFFLNKPITQEALIYGFFSGLMIASVIYLFQAFQASVDSEQFFYLFGKRFPKLTLILTMIFRFMPLFQQYYWELNQVQKTLQRTQQRTFKEKASYGLDLFGNLFSWALENAMDTADSMKARGYGVTKRSSRISYPWRIQDTAALFLLIGCSGAFFIALTKGYYQYNFYPYTESFTLLWQNHGWNYVLIILVAFIPIVKRIKEGIIWAILKSRI</sequence>
<feature type="transmembrane region" description="Helical" evidence="5">
    <location>
        <begin position="94"/>
        <end position="115"/>
    </location>
</feature>
<keyword evidence="2 5" id="KW-0812">Transmembrane</keyword>
<dbReference type="STRING" id="155617.RV09_GL000523"/>
<dbReference type="AlphaFoldDB" id="R2R2L8"/>
<proteinExistence type="predicted"/>
<dbReference type="PATRIC" id="fig|1158609.3.peg.1269"/>
<evidence type="ECO:0000313" key="6">
    <source>
        <dbReference type="EMBL" id="EOI01901.1"/>
    </source>
</evidence>
<evidence type="ECO:0000256" key="3">
    <source>
        <dbReference type="ARBA" id="ARBA00022989"/>
    </source>
</evidence>
<evidence type="ECO:0000313" key="9">
    <source>
        <dbReference type="Proteomes" id="UP000014157"/>
    </source>
</evidence>
<organism evidence="6 8">
    <name type="scientific">Enterococcus moraviensis ATCC BAA-383</name>
    <dbReference type="NCBI Taxonomy" id="1158609"/>
    <lineage>
        <taxon>Bacteria</taxon>
        <taxon>Bacillati</taxon>
        <taxon>Bacillota</taxon>
        <taxon>Bacilli</taxon>
        <taxon>Lactobacillales</taxon>
        <taxon>Enterococcaceae</taxon>
        <taxon>Enterococcus</taxon>
    </lineage>
</organism>
<gene>
    <name evidence="7" type="ORF">I586_00558</name>
    <name evidence="6" type="ORF">UAY_01309</name>
</gene>
<dbReference type="Proteomes" id="UP000013781">
    <property type="component" value="Unassembled WGS sequence"/>
</dbReference>
<dbReference type="eggNOG" id="COG0619">
    <property type="taxonomic scope" value="Bacteria"/>
</dbReference>
<keyword evidence="9" id="KW-1185">Reference proteome</keyword>
<dbReference type="RefSeq" id="WP_010764697.1">
    <property type="nucleotide sequence ID" value="NZ_ASWB01000001.1"/>
</dbReference>
<dbReference type="EMBL" id="ASWB01000001">
    <property type="protein sequence ID" value="EOT73564.1"/>
    <property type="molecule type" value="Genomic_DNA"/>
</dbReference>
<evidence type="ECO:0000313" key="8">
    <source>
        <dbReference type="Proteomes" id="UP000013781"/>
    </source>
</evidence>
<reference evidence="7 9" key="2">
    <citation type="submission" date="2013-03" db="EMBL/GenBank/DDBJ databases">
        <title>The Genome Sequence of Enterococcus moraviensis BAA-383 (PacBio/Illumina hybrid assembly).</title>
        <authorList>
            <consortium name="The Broad Institute Genomics Platform"/>
            <consortium name="The Broad Institute Genome Sequencing Center for Infectious Disease"/>
            <person name="Earl A."/>
            <person name="Russ C."/>
            <person name="Gilmore M."/>
            <person name="Surin D."/>
            <person name="Walker B."/>
            <person name="Young S."/>
            <person name="Zeng Q."/>
            <person name="Gargeya S."/>
            <person name="Fitzgerald M."/>
            <person name="Haas B."/>
            <person name="Abouelleil A."/>
            <person name="Allen A.W."/>
            <person name="Alvarado L."/>
            <person name="Arachchi H.M."/>
            <person name="Berlin A.M."/>
            <person name="Chapman S.B."/>
            <person name="Gainer-Dewar J."/>
            <person name="Goldberg J."/>
            <person name="Griggs A."/>
            <person name="Gujja S."/>
            <person name="Hansen M."/>
            <person name="Howarth C."/>
            <person name="Imamovic A."/>
            <person name="Ireland A."/>
            <person name="Larimer J."/>
            <person name="McCowan C."/>
            <person name="Murphy C."/>
            <person name="Pearson M."/>
            <person name="Poon T.W."/>
            <person name="Priest M."/>
            <person name="Roberts A."/>
            <person name="Saif S."/>
            <person name="Shea T."/>
            <person name="Sisk P."/>
            <person name="Sykes S."/>
            <person name="Wortman J."/>
            <person name="Nusbaum C."/>
            <person name="Birren B."/>
        </authorList>
    </citation>
    <scope>NUCLEOTIDE SEQUENCE [LARGE SCALE GENOMIC DNA]</scope>
    <source>
        <strain evidence="7 9">ATCC BAA-383</strain>
    </source>
</reference>
<evidence type="ECO:0000256" key="1">
    <source>
        <dbReference type="ARBA" id="ARBA00004141"/>
    </source>
</evidence>
<dbReference type="HOGENOM" id="CLU_064704_1_0_9"/>
<comment type="subcellular location">
    <subcellularLocation>
        <location evidence="1">Membrane</location>
        <topology evidence="1">Multi-pass membrane protein</topology>
    </subcellularLocation>
</comment>
<dbReference type="InterPro" id="IPR003339">
    <property type="entry name" value="ABC/ECF_trnsptr_transmembrane"/>
</dbReference>
<comment type="caution">
    <text evidence="6">The sequence shown here is derived from an EMBL/GenBank/DDBJ whole genome shotgun (WGS) entry which is preliminary data.</text>
</comment>
<feature type="transmembrane region" description="Helical" evidence="5">
    <location>
        <begin position="223"/>
        <end position="245"/>
    </location>
</feature>
<protein>
    <recommendedName>
        <fullName evidence="10">Cobalt transporter</fullName>
    </recommendedName>
</protein>
<dbReference type="GO" id="GO:0005886">
    <property type="term" value="C:plasma membrane"/>
    <property type="evidence" value="ECO:0007669"/>
    <property type="project" value="UniProtKB-ARBA"/>
</dbReference>
<name>R2R2L8_9ENTE</name>
<keyword evidence="3 5" id="KW-1133">Transmembrane helix</keyword>
<keyword evidence="4 5" id="KW-0472">Membrane</keyword>
<dbReference type="Proteomes" id="UP000014157">
    <property type="component" value="Unassembled WGS sequence"/>
</dbReference>
<feature type="transmembrane region" description="Helical" evidence="5">
    <location>
        <begin position="56"/>
        <end position="74"/>
    </location>
</feature>
<dbReference type="CDD" id="cd16914">
    <property type="entry name" value="EcfT"/>
    <property type="match status" value="1"/>
</dbReference>
<evidence type="ECO:0008006" key="10">
    <source>
        <dbReference type="Google" id="ProtNLM"/>
    </source>
</evidence>